<keyword evidence="2" id="KW-1185">Reference proteome</keyword>
<organism evidence="1 2">
    <name type="scientific">Leptolyngbya subtilissima DQ-A4</name>
    <dbReference type="NCBI Taxonomy" id="2933933"/>
    <lineage>
        <taxon>Bacteria</taxon>
        <taxon>Bacillati</taxon>
        <taxon>Cyanobacteriota</taxon>
        <taxon>Cyanophyceae</taxon>
        <taxon>Leptolyngbyales</taxon>
        <taxon>Leptolyngbyaceae</taxon>
        <taxon>Leptolyngbya group</taxon>
        <taxon>Leptolyngbya</taxon>
    </lineage>
</organism>
<evidence type="ECO:0000313" key="2">
    <source>
        <dbReference type="Proteomes" id="UP001482513"/>
    </source>
</evidence>
<protein>
    <submittedName>
        <fullName evidence="1">Uncharacterized protein</fullName>
    </submittedName>
</protein>
<proteinExistence type="predicted"/>
<evidence type="ECO:0000313" key="1">
    <source>
        <dbReference type="EMBL" id="MEP0945971.1"/>
    </source>
</evidence>
<reference evidence="1 2" key="1">
    <citation type="submission" date="2022-04" db="EMBL/GenBank/DDBJ databases">
        <title>Positive selection, recombination, and allopatry shape intraspecific diversity of widespread and dominant cyanobacteria.</title>
        <authorList>
            <person name="Wei J."/>
            <person name="Shu W."/>
            <person name="Hu C."/>
        </authorList>
    </citation>
    <scope>NUCLEOTIDE SEQUENCE [LARGE SCALE GENOMIC DNA]</scope>
    <source>
        <strain evidence="1 2">DQ-A4</strain>
    </source>
</reference>
<dbReference type="EMBL" id="JAMPKX010000001">
    <property type="protein sequence ID" value="MEP0945971.1"/>
    <property type="molecule type" value="Genomic_DNA"/>
</dbReference>
<dbReference type="Proteomes" id="UP001482513">
    <property type="component" value="Unassembled WGS sequence"/>
</dbReference>
<comment type="caution">
    <text evidence="1">The sequence shown here is derived from an EMBL/GenBank/DDBJ whole genome shotgun (WGS) entry which is preliminary data.</text>
</comment>
<dbReference type="RefSeq" id="WP_190699611.1">
    <property type="nucleotide sequence ID" value="NZ_JAMPKX010000001.1"/>
</dbReference>
<sequence length="101" mass="11592">MTAKSNLQYLVGSKVRKGGLRPESSISSEKIRPNPSPEMEFFLREIYSSRARLAIVERLSRTPDLILAEEGKLSPPEIIPSKTFWYDISRQQALFRLKLNL</sequence>
<gene>
    <name evidence="1" type="ORF">NC992_03710</name>
</gene>
<name>A0ABV0JZN8_9CYAN</name>
<accession>A0ABV0JZN8</accession>